<organism evidence="1 2">
    <name type="scientific">Parahalioglobus pacificus</name>
    <dbReference type="NCBI Taxonomy" id="930806"/>
    <lineage>
        <taxon>Bacteria</taxon>
        <taxon>Pseudomonadati</taxon>
        <taxon>Pseudomonadota</taxon>
        <taxon>Gammaproteobacteria</taxon>
        <taxon>Cellvibrionales</taxon>
        <taxon>Halieaceae</taxon>
        <taxon>Parahalioglobus</taxon>
    </lineage>
</organism>
<gene>
    <name evidence="1" type="ORF">GCM10007053_15480</name>
</gene>
<dbReference type="PANTHER" id="PTHR32301">
    <property type="entry name" value="COUNTIN RECEPTOR CNR3-RELATED"/>
    <property type="match status" value="1"/>
</dbReference>
<accession>A0A918XH90</accession>
<dbReference type="RefSeq" id="WP_189476861.1">
    <property type="nucleotide sequence ID" value="NZ_BMYM01000001.1"/>
</dbReference>
<dbReference type="PANTHER" id="PTHR32301:SF6">
    <property type="entry name" value="GOLVESIN-RELATED"/>
    <property type="match status" value="1"/>
</dbReference>
<name>A0A918XH90_9GAMM</name>
<sequence length="273" mass="31145">MSNLTHSVRQYIVHAHMFKNAGTTLDWSLQYSFGERFFAHTDDAVLRDRPRELERVMLESGRISALSSHWLPLPLSPVLANQTALLVLLRHPIIRAQSVYLFERGQQGDHGPSSTAAKQMDFREFVEWRLSPGRGPVIHNFQTRYLSGHFHDECNEERFEQALETLDAALVGIVERYDDSMILFETALCKEFPELDLASRPKNVSATAAQTIGERLQQIKQELGDTFVRLSEANVFDLQLYERGCALLNARLAGIRGLEQRRSEFAQRCEALS</sequence>
<dbReference type="InterPro" id="IPR027417">
    <property type="entry name" value="P-loop_NTPase"/>
</dbReference>
<comment type="caution">
    <text evidence="1">The sequence shown here is derived from an EMBL/GenBank/DDBJ whole genome shotgun (WGS) entry which is preliminary data.</text>
</comment>
<reference evidence="1" key="2">
    <citation type="submission" date="2020-09" db="EMBL/GenBank/DDBJ databases">
        <authorList>
            <person name="Sun Q."/>
            <person name="Kim S."/>
        </authorList>
    </citation>
    <scope>NUCLEOTIDE SEQUENCE</scope>
    <source>
        <strain evidence="1">KCTC 23430</strain>
    </source>
</reference>
<evidence type="ECO:0008006" key="3">
    <source>
        <dbReference type="Google" id="ProtNLM"/>
    </source>
</evidence>
<dbReference type="Proteomes" id="UP000644693">
    <property type="component" value="Unassembled WGS sequence"/>
</dbReference>
<evidence type="ECO:0000313" key="1">
    <source>
        <dbReference type="EMBL" id="GHD31918.1"/>
    </source>
</evidence>
<reference evidence="1" key="1">
    <citation type="journal article" date="2014" name="Int. J. Syst. Evol. Microbiol.">
        <title>Complete genome sequence of Corynebacterium casei LMG S-19264T (=DSM 44701T), isolated from a smear-ripened cheese.</title>
        <authorList>
            <consortium name="US DOE Joint Genome Institute (JGI-PGF)"/>
            <person name="Walter F."/>
            <person name="Albersmeier A."/>
            <person name="Kalinowski J."/>
            <person name="Ruckert C."/>
        </authorList>
    </citation>
    <scope>NUCLEOTIDE SEQUENCE</scope>
    <source>
        <strain evidence="1">KCTC 23430</strain>
    </source>
</reference>
<dbReference type="InterPro" id="IPR053259">
    <property type="entry name" value="Golvesin-related_Golgi"/>
</dbReference>
<protein>
    <recommendedName>
        <fullName evidence="3">Sulfotransferase family protein</fullName>
    </recommendedName>
</protein>
<proteinExistence type="predicted"/>
<dbReference type="EMBL" id="BMYM01000001">
    <property type="protein sequence ID" value="GHD31918.1"/>
    <property type="molecule type" value="Genomic_DNA"/>
</dbReference>
<dbReference type="Gene3D" id="3.40.50.300">
    <property type="entry name" value="P-loop containing nucleotide triphosphate hydrolases"/>
    <property type="match status" value="1"/>
</dbReference>
<evidence type="ECO:0000313" key="2">
    <source>
        <dbReference type="Proteomes" id="UP000644693"/>
    </source>
</evidence>
<keyword evidence="2" id="KW-1185">Reference proteome</keyword>
<dbReference type="AlphaFoldDB" id="A0A918XH90"/>